<evidence type="ECO:0000313" key="2">
    <source>
        <dbReference type="EMBL" id="GGP18188.1"/>
    </source>
</evidence>
<comment type="caution">
    <text evidence="2">The sequence shown here is derived from an EMBL/GenBank/DDBJ whole genome shotgun (WGS) entry which is preliminary data.</text>
</comment>
<dbReference type="SUPFAM" id="SSF160719">
    <property type="entry name" value="gpW/gp25-like"/>
    <property type="match status" value="1"/>
</dbReference>
<feature type="domain" description="IraD/Gp25-like" evidence="1">
    <location>
        <begin position="32"/>
        <end position="105"/>
    </location>
</feature>
<dbReference type="Pfam" id="PF04965">
    <property type="entry name" value="GPW_gp25"/>
    <property type="match status" value="1"/>
</dbReference>
<dbReference type="RefSeq" id="WP_188701740.1">
    <property type="nucleotide sequence ID" value="NZ_BMLX01000001.1"/>
</dbReference>
<gene>
    <name evidence="2" type="ORF">GCM10010970_03620</name>
</gene>
<dbReference type="Gene3D" id="3.10.450.40">
    <property type="match status" value="1"/>
</dbReference>
<evidence type="ECO:0000313" key="3">
    <source>
        <dbReference type="Proteomes" id="UP000637267"/>
    </source>
</evidence>
<dbReference type="Proteomes" id="UP000637267">
    <property type="component" value="Unassembled WGS sequence"/>
</dbReference>
<name>A0ABQ2P4X8_9NEIS</name>
<dbReference type="InterPro" id="IPR007048">
    <property type="entry name" value="IraD/Gp25-like"/>
</dbReference>
<accession>A0ABQ2P4X8</accession>
<sequence>MSGPGLYERLLGSFADGTPVDEYDDKTQTILSVMDNIQCVLNTRAGSLSHLPEYGLPDLTSIYRELPASAHRLKRMIESTLLQYEPRLQAIEIELKTPDDEAMLSYMLICHLKQTGLVRFGTWFMPDGRVRLRRHSA</sequence>
<reference evidence="3" key="1">
    <citation type="journal article" date="2019" name="Int. J. Syst. Evol. Microbiol.">
        <title>The Global Catalogue of Microorganisms (GCM) 10K type strain sequencing project: providing services to taxonomists for standard genome sequencing and annotation.</title>
        <authorList>
            <consortium name="The Broad Institute Genomics Platform"/>
            <consortium name="The Broad Institute Genome Sequencing Center for Infectious Disease"/>
            <person name="Wu L."/>
            <person name="Ma J."/>
        </authorList>
    </citation>
    <scope>NUCLEOTIDE SEQUENCE [LARGE SCALE GENOMIC DNA]</scope>
    <source>
        <strain evidence="3">CGMCC 1.8859</strain>
    </source>
</reference>
<dbReference type="EMBL" id="BMLX01000001">
    <property type="protein sequence ID" value="GGP18188.1"/>
    <property type="molecule type" value="Genomic_DNA"/>
</dbReference>
<proteinExistence type="predicted"/>
<organism evidence="2 3">
    <name type="scientific">Silvimonas iriomotensis</name>
    <dbReference type="NCBI Taxonomy" id="449662"/>
    <lineage>
        <taxon>Bacteria</taxon>
        <taxon>Pseudomonadati</taxon>
        <taxon>Pseudomonadota</taxon>
        <taxon>Betaproteobacteria</taxon>
        <taxon>Neisseriales</taxon>
        <taxon>Chitinibacteraceae</taxon>
        <taxon>Silvimonas</taxon>
    </lineage>
</organism>
<protein>
    <recommendedName>
        <fullName evidence="1">IraD/Gp25-like domain-containing protein</fullName>
    </recommendedName>
</protein>
<dbReference type="NCBIfam" id="TIGR03357">
    <property type="entry name" value="VI_zyme"/>
    <property type="match status" value="1"/>
</dbReference>
<evidence type="ECO:0000259" key="1">
    <source>
        <dbReference type="Pfam" id="PF04965"/>
    </source>
</evidence>
<dbReference type="InterPro" id="IPR017737">
    <property type="entry name" value="TssE1-like"/>
</dbReference>
<keyword evidence="3" id="KW-1185">Reference proteome</keyword>